<dbReference type="PROSITE" id="PS50995">
    <property type="entry name" value="HTH_MARR_2"/>
    <property type="match status" value="1"/>
</dbReference>
<dbReference type="PANTHER" id="PTHR39515:SF2">
    <property type="entry name" value="HTH-TYPE TRANSCRIPTIONAL REGULATOR RV0880"/>
    <property type="match status" value="1"/>
</dbReference>
<protein>
    <submittedName>
        <fullName evidence="2">MarR family transcriptional regulator</fullName>
    </submittedName>
</protein>
<dbReference type="PRINTS" id="PR00598">
    <property type="entry name" value="HTHMARR"/>
</dbReference>
<dbReference type="HOGENOM" id="CLU_083287_15_1_11"/>
<evidence type="ECO:0000313" key="2">
    <source>
        <dbReference type="EMBL" id="EWS79654.1"/>
    </source>
</evidence>
<dbReference type="EMBL" id="JDYK01000028">
    <property type="protein sequence ID" value="EWS79654.1"/>
    <property type="molecule type" value="Genomic_DNA"/>
</dbReference>
<dbReference type="Gene3D" id="1.10.10.10">
    <property type="entry name" value="Winged helix-like DNA-binding domain superfamily/Winged helix DNA-binding domain"/>
    <property type="match status" value="1"/>
</dbReference>
<dbReference type="SMART" id="SM00347">
    <property type="entry name" value="HTH_MARR"/>
    <property type="match status" value="1"/>
</dbReference>
<name>Z9JNB0_9MICO</name>
<dbReference type="STRING" id="396014.BF93_10230"/>
<dbReference type="PATRIC" id="fig|396014.3.peg.3535"/>
<dbReference type="SUPFAM" id="SSF46785">
    <property type="entry name" value="Winged helix' DNA-binding domain"/>
    <property type="match status" value="1"/>
</dbReference>
<sequence length="146" mass="15730">MTSPDPALSLVLACSRFARLSTRMADVGVSSVTWRITATLEARGPMRLSEIAAREQVARPTATAAVQRLEAEGILSRRPDPEDARSALIELTPAGRERLAAWRERLAATVAELLADVPAEDRAALEHASEVLHRIIDTSEGTLPPA</sequence>
<dbReference type="AlphaFoldDB" id="Z9JNB0"/>
<dbReference type="Proteomes" id="UP000023067">
    <property type="component" value="Unassembled WGS sequence"/>
</dbReference>
<accession>Z9JNB0</accession>
<comment type="caution">
    <text evidence="2">The sequence shown here is derived from an EMBL/GenBank/DDBJ whole genome shotgun (WGS) entry which is preliminary data.</text>
</comment>
<dbReference type="GO" id="GO:0003700">
    <property type="term" value="F:DNA-binding transcription factor activity"/>
    <property type="evidence" value="ECO:0007669"/>
    <property type="project" value="InterPro"/>
</dbReference>
<dbReference type="InterPro" id="IPR052526">
    <property type="entry name" value="HTH-type_Bedaq_tolerance"/>
</dbReference>
<dbReference type="eggNOG" id="COG1846">
    <property type="taxonomic scope" value="Bacteria"/>
</dbReference>
<keyword evidence="3" id="KW-1185">Reference proteome</keyword>
<proteinExistence type="predicted"/>
<dbReference type="PANTHER" id="PTHR39515">
    <property type="entry name" value="CONSERVED PROTEIN"/>
    <property type="match status" value="1"/>
</dbReference>
<organism evidence="2 3">
    <name type="scientific">Brachybacterium phenoliresistens</name>
    <dbReference type="NCBI Taxonomy" id="396014"/>
    <lineage>
        <taxon>Bacteria</taxon>
        <taxon>Bacillati</taxon>
        <taxon>Actinomycetota</taxon>
        <taxon>Actinomycetes</taxon>
        <taxon>Micrococcales</taxon>
        <taxon>Dermabacteraceae</taxon>
        <taxon>Brachybacterium</taxon>
    </lineage>
</organism>
<reference evidence="2 3" key="1">
    <citation type="submission" date="2014-02" db="EMBL/GenBank/DDBJ databases">
        <title>Genome sequence of Brachybacterium phenoliresistens strain W13A50.</title>
        <authorList>
            <person name="Wang X."/>
        </authorList>
    </citation>
    <scope>NUCLEOTIDE SEQUENCE [LARGE SCALE GENOMIC DNA]</scope>
    <source>
        <strain evidence="2 3">W13A50</strain>
    </source>
</reference>
<dbReference type="InterPro" id="IPR036388">
    <property type="entry name" value="WH-like_DNA-bd_sf"/>
</dbReference>
<dbReference type="InterPro" id="IPR000835">
    <property type="entry name" value="HTH_MarR-typ"/>
</dbReference>
<dbReference type="OrthoDB" id="8966183at2"/>
<feature type="domain" description="HTH marR-type" evidence="1">
    <location>
        <begin position="1"/>
        <end position="137"/>
    </location>
</feature>
<gene>
    <name evidence="2" type="ORF">BF93_10230</name>
</gene>
<evidence type="ECO:0000313" key="3">
    <source>
        <dbReference type="Proteomes" id="UP000023067"/>
    </source>
</evidence>
<dbReference type="Pfam" id="PF01047">
    <property type="entry name" value="MarR"/>
    <property type="match status" value="1"/>
</dbReference>
<evidence type="ECO:0000259" key="1">
    <source>
        <dbReference type="PROSITE" id="PS50995"/>
    </source>
</evidence>
<dbReference type="RefSeq" id="WP_156954204.1">
    <property type="nucleotide sequence ID" value="NZ_KK070010.1"/>
</dbReference>
<dbReference type="InterPro" id="IPR036390">
    <property type="entry name" value="WH_DNA-bd_sf"/>
</dbReference>